<dbReference type="Gene3D" id="3.40.50.2300">
    <property type="match status" value="1"/>
</dbReference>
<dbReference type="PANTHER" id="PTHR44591">
    <property type="entry name" value="STRESS RESPONSE REGULATOR PROTEIN 1"/>
    <property type="match status" value="1"/>
</dbReference>
<organism evidence="6 10">
    <name type="scientific">Rhizobium ruizarguesonis</name>
    <dbReference type="NCBI Taxonomy" id="2081791"/>
    <lineage>
        <taxon>Bacteria</taxon>
        <taxon>Pseudomonadati</taxon>
        <taxon>Pseudomonadota</taxon>
        <taxon>Alphaproteobacteria</taxon>
        <taxon>Hyphomicrobiales</taxon>
        <taxon>Rhizobiaceae</taxon>
        <taxon>Rhizobium/Agrobacterium group</taxon>
        <taxon>Rhizobium</taxon>
    </lineage>
</organism>
<reference evidence="4 11" key="2">
    <citation type="submission" date="2019-12" db="EMBL/GenBank/DDBJ databases">
        <title>Rhizobium genotypes associated with high levels of biological nitrogen fixation by grain legumes in a temperate-maritime cropping system.</title>
        <authorList>
            <person name="Maluk M."/>
            <person name="Francesc Ferrando Molina F."/>
            <person name="Lopez Del Egido L."/>
            <person name="Lafos M."/>
            <person name="Langarica-Fuentes A."/>
            <person name="Gebre Yohannes G."/>
            <person name="Young M.W."/>
            <person name="Martin P."/>
            <person name="Gantlett R."/>
            <person name="Kenicer G."/>
            <person name="Hawes C."/>
            <person name="Begg G.S."/>
            <person name="Quilliam R.S."/>
            <person name="Squire G.R."/>
            <person name="Poole P.S."/>
            <person name="Young P.W."/>
            <person name="Iannetta P.M."/>
            <person name="James E.K."/>
        </authorList>
    </citation>
    <scope>NUCLEOTIDE SEQUENCE [LARGE SCALE GENOMIC DNA]</scope>
    <source>
        <strain evidence="4 11">JHI985</strain>
    </source>
</reference>
<gene>
    <name evidence="7" type="ORF">ELG94_05435</name>
    <name evidence="6" type="ORF">ELH40_09145</name>
    <name evidence="5" type="ORF">ELH98_05965</name>
    <name evidence="4" type="ORF">GR217_14825</name>
</gene>
<evidence type="ECO:0000313" key="6">
    <source>
        <dbReference type="EMBL" id="TBC15076.1"/>
    </source>
</evidence>
<evidence type="ECO:0000313" key="9">
    <source>
        <dbReference type="Proteomes" id="UP000291892"/>
    </source>
</evidence>
<dbReference type="AlphaFoldDB" id="A0AAE8PXJ7"/>
<reference evidence="8 9" key="1">
    <citation type="submission" date="2019-02" db="EMBL/GenBank/DDBJ databases">
        <title>The genomic architecture of introgression among sibling species of bacteria.</title>
        <authorList>
            <person name="Cavassim M.I.A."/>
            <person name="Moeskjaer S."/>
            <person name="Moslemi C."/>
            <person name="Fields B."/>
            <person name="Bachmann A."/>
            <person name="Vilhjalmsson B."/>
            <person name="Schierup M.H."/>
            <person name="Young J.P.W."/>
            <person name="Andersen S.U."/>
        </authorList>
    </citation>
    <scope>NUCLEOTIDE SEQUENCE [LARGE SCALE GENOMIC DNA]</scope>
    <source>
        <strain evidence="5 8">SM141A</strain>
        <strain evidence="7 9">SM42</strain>
        <strain evidence="6 10">SM92</strain>
    </source>
</reference>
<protein>
    <submittedName>
        <fullName evidence="6">Response regulator</fullName>
    </submittedName>
</protein>
<dbReference type="InterPro" id="IPR050595">
    <property type="entry name" value="Bact_response_regulator"/>
</dbReference>
<evidence type="ECO:0000313" key="10">
    <source>
        <dbReference type="Proteomes" id="UP000294215"/>
    </source>
</evidence>
<evidence type="ECO:0000259" key="3">
    <source>
        <dbReference type="PROSITE" id="PS50110"/>
    </source>
</evidence>
<dbReference type="Pfam" id="PF00072">
    <property type="entry name" value="Response_reg"/>
    <property type="match status" value="1"/>
</dbReference>
<keyword evidence="8" id="KW-1185">Reference proteome</keyword>
<evidence type="ECO:0000313" key="4">
    <source>
        <dbReference type="EMBL" id="NEI48972.1"/>
    </source>
</evidence>
<accession>A0AAE8PXJ7</accession>
<dbReference type="Proteomes" id="UP000291659">
    <property type="component" value="Unassembled WGS sequence"/>
</dbReference>
<dbReference type="EMBL" id="SIMR01000001">
    <property type="protein sequence ID" value="TBC15076.1"/>
    <property type="molecule type" value="Genomic_DNA"/>
</dbReference>
<dbReference type="Proteomes" id="UP000291892">
    <property type="component" value="Unassembled WGS sequence"/>
</dbReference>
<dbReference type="SMART" id="SM00448">
    <property type="entry name" value="REC"/>
    <property type="match status" value="1"/>
</dbReference>
<sequence length="131" mass="13883">MPTKRPLIAIVDDDESIRDAIKGLMRSMGFDAESFSSADDFLISPDVRRTACLVTDINMPGMSGLDLHRRLVALGKSIPTILITAFPEKNMGASALGADVVGCLTKPFNGQTLLDCIRSALALNGEGESGS</sequence>
<dbReference type="PROSITE" id="PS50110">
    <property type="entry name" value="RESPONSE_REGULATORY"/>
    <property type="match status" value="1"/>
</dbReference>
<dbReference type="EMBL" id="WUFC01000011">
    <property type="protein sequence ID" value="NEI48972.1"/>
    <property type="molecule type" value="Genomic_DNA"/>
</dbReference>
<dbReference type="Proteomes" id="UP000661163">
    <property type="component" value="Unassembled WGS sequence"/>
</dbReference>
<dbReference type="InterPro" id="IPR011006">
    <property type="entry name" value="CheY-like_superfamily"/>
</dbReference>
<dbReference type="SUPFAM" id="SSF52172">
    <property type="entry name" value="CheY-like"/>
    <property type="match status" value="1"/>
</dbReference>
<dbReference type="GeneID" id="84668995"/>
<dbReference type="RefSeq" id="WP_018070862.1">
    <property type="nucleotide sequence ID" value="NZ_CP071678.1"/>
</dbReference>
<evidence type="ECO:0000313" key="8">
    <source>
        <dbReference type="Proteomes" id="UP000291659"/>
    </source>
</evidence>
<evidence type="ECO:0000256" key="1">
    <source>
        <dbReference type="ARBA" id="ARBA00022553"/>
    </source>
</evidence>
<feature type="domain" description="Response regulatory" evidence="3">
    <location>
        <begin position="7"/>
        <end position="121"/>
    </location>
</feature>
<feature type="modified residue" description="4-aspartylphosphate" evidence="2">
    <location>
        <position position="56"/>
    </location>
</feature>
<dbReference type="EMBL" id="SIOX01000001">
    <property type="protein sequence ID" value="TAX80628.1"/>
    <property type="molecule type" value="Genomic_DNA"/>
</dbReference>
<comment type="caution">
    <text evidence="6">The sequence shown here is derived from an EMBL/GenBank/DDBJ whole genome shotgun (WGS) entry which is preliminary data.</text>
</comment>
<evidence type="ECO:0000256" key="2">
    <source>
        <dbReference type="PROSITE-ProRule" id="PRU00169"/>
    </source>
</evidence>
<evidence type="ECO:0000313" key="7">
    <source>
        <dbReference type="EMBL" id="TBF17840.1"/>
    </source>
</evidence>
<evidence type="ECO:0000313" key="11">
    <source>
        <dbReference type="Proteomes" id="UP000661163"/>
    </source>
</evidence>
<name>A0AAE8PXJ7_9HYPH</name>
<dbReference type="Proteomes" id="UP000294215">
    <property type="component" value="Unassembled WGS sequence"/>
</dbReference>
<dbReference type="GO" id="GO:0000160">
    <property type="term" value="P:phosphorelay signal transduction system"/>
    <property type="evidence" value="ECO:0007669"/>
    <property type="project" value="InterPro"/>
</dbReference>
<dbReference type="EMBL" id="SIKX01000001">
    <property type="protein sequence ID" value="TBF17840.1"/>
    <property type="molecule type" value="Genomic_DNA"/>
</dbReference>
<keyword evidence="1 2" id="KW-0597">Phosphoprotein</keyword>
<dbReference type="InterPro" id="IPR001789">
    <property type="entry name" value="Sig_transdc_resp-reg_receiver"/>
</dbReference>
<proteinExistence type="predicted"/>
<dbReference type="PANTHER" id="PTHR44591:SF25">
    <property type="entry name" value="CHEMOTAXIS TWO-COMPONENT RESPONSE REGULATOR"/>
    <property type="match status" value="1"/>
</dbReference>
<evidence type="ECO:0000313" key="5">
    <source>
        <dbReference type="EMBL" id="TAX80628.1"/>
    </source>
</evidence>